<gene>
    <name evidence="4" type="ORF">HRI_002592100</name>
</gene>
<keyword evidence="1 2" id="KW-0732">Signal</keyword>
<dbReference type="AlphaFoldDB" id="A0A9W7I756"/>
<feature type="domain" description="Prolamin-like" evidence="3">
    <location>
        <begin position="144"/>
        <end position="209"/>
    </location>
</feature>
<accession>A0A9W7I756</accession>
<proteinExistence type="predicted"/>
<feature type="domain" description="Prolamin-like" evidence="3">
    <location>
        <begin position="51"/>
        <end position="104"/>
    </location>
</feature>
<dbReference type="EMBL" id="BSYR01000022">
    <property type="protein sequence ID" value="GMI89228.1"/>
    <property type="molecule type" value="Genomic_DNA"/>
</dbReference>
<name>A0A9W7I756_HIBTR</name>
<feature type="signal peptide" evidence="2">
    <location>
        <begin position="1"/>
        <end position="26"/>
    </location>
</feature>
<dbReference type="GO" id="GO:0080155">
    <property type="term" value="P:regulation of double fertilization forming a zygote and endosperm"/>
    <property type="evidence" value="ECO:0007669"/>
    <property type="project" value="TreeGrafter"/>
</dbReference>
<dbReference type="PANTHER" id="PTHR31181:SF67">
    <property type="entry name" value="PROLAMIN-LIKE PROTEIN (DUF1278)"/>
    <property type="match status" value="1"/>
</dbReference>
<evidence type="ECO:0000313" key="4">
    <source>
        <dbReference type="EMBL" id="GMI89228.1"/>
    </source>
</evidence>
<dbReference type="OrthoDB" id="1862203at2759"/>
<evidence type="ECO:0000313" key="5">
    <source>
        <dbReference type="Proteomes" id="UP001165190"/>
    </source>
</evidence>
<evidence type="ECO:0000256" key="1">
    <source>
        <dbReference type="ARBA" id="ARBA00022729"/>
    </source>
</evidence>
<dbReference type="GO" id="GO:0031982">
    <property type="term" value="C:vesicle"/>
    <property type="evidence" value="ECO:0007669"/>
    <property type="project" value="TreeGrafter"/>
</dbReference>
<feature type="chain" id="PRO_5040965697" description="Prolamin-like domain-containing protein" evidence="2">
    <location>
        <begin position="27"/>
        <end position="212"/>
    </location>
</feature>
<protein>
    <recommendedName>
        <fullName evidence="3">Prolamin-like domain-containing protein</fullName>
    </recommendedName>
</protein>
<dbReference type="GO" id="GO:2000008">
    <property type="term" value="P:regulation of protein localization to cell surface"/>
    <property type="evidence" value="ECO:0007669"/>
    <property type="project" value="TreeGrafter"/>
</dbReference>
<dbReference type="PANTHER" id="PTHR31181">
    <property type="entry name" value="EGG CELL-SECRETED PROTEIN 1.4"/>
    <property type="match status" value="1"/>
</dbReference>
<dbReference type="Proteomes" id="UP001165190">
    <property type="component" value="Unassembled WGS sequence"/>
</dbReference>
<dbReference type="Pfam" id="PF05617">
    <property type="entry name" value="Prolamin_like"/>
    <property type="match status" value="2"/>
</dbReference>
<organism evidence="4 5">
    <name type="scientific">Hibiscus trionum</name>
    <name type="common">Flower of an hour</name>
    <dbReference type="NCBI Taxonomy" id="183268"/>
    <lineage>
        <taxon>Eukaryota</taxon>
        <taxon>Viridiplantae</taxon>
        <taxon>Streptophyta</taxon>
        <taxon>Embryophyta</taxon>
        <taxon>Tracheophyta</taxon>
        <taxon>Spermatophyta</taxon>
        <taxon>Magnoliopsida</taxon>
        <taxon>eudicotyledons</taxon>
        <taxon>Gunneridae</taxon>
        <taxon>Pentapetalae</taxon>
        <taxon>rosids</taxon>
        <taxon>malvids</taxon>
        <taxon>Malvales</taxon>
        <taxon>Malvaceae</taxon>
        <taxon>Malvoideae</taxon>
        <taxon>Hibiscus</taxon>
    </lineage>
</organism>
<evidence type="ECO:0000259" key="3">
    <source>
        <dbReference type="Pfam" id="PF05617"/>
    </source>
</evidence>
<dbReference type="GO" id="GO:0009567">
    <property type="term" value="P:double fertilization forming a zygote and endosperm"/>
    <property type="evidence" value="ECO:0007669"/>
    <property type="project" value="TreeGrafter"/>
</dbReference>
<dbReference type="GO" id="GO:0005576">
    <property type="term" value="C:extracellular region"/>
    <property type="evidence" value="ECO:0007669"/>
    <property type="project" value="TreeGrafter"/>
</dbReference>
<comment type="caution">
    <text evidence="4">The sequence shown here is derived from an EMBL/GenBank/DDBJ whole genome shotgun (WGS) entry which is preliminary data.</text>
</comment>
<keyword evidence="5" id="KW-1185">Reference proteome</keyword>
<evidence type="ECO:0000256" key="2">
    <source>
        <dbReference type="SAM" id="SignalP"/>
    </source>
</evidence>
<sequence length="212" mass="22599">MSTPRKPSPVLIISAFMALFVAAGTAQKQLPPFPFMPTPGRGPFQPGEVQKCWSSLTNIQGCVMEITTSFFYGKTGIIGPACCHALAKISNNCWLKMFPFTPLLPPFLRMSCSNPTPPAGPTLNGISKVSIPVSWSSPGYDVGQCWSSLTKVSGCVEEILASLAGGVTGRTISSACCRAVVNLGHDCWSKLFPYNAFFPIAEDLLLSQCAAT</sequence>
<dbReference type="InterPro" id="IPR008502">
    <property type="entry name" value="Prolamin-like"/>
</dbReference>
<reference evidence="4" key="1">
    <citation type="submission" date="2023-05" db="EMBL/GenBank/DDBJ databases">
        <title>Genome and transcriptome analyses reveal genes involved in the formation of fine ridges on petal epidermal cells in Hibiscus trionum.</title>
        <authorList>
            <person name="Koshimizu S."/>
            <person name="Masuda S."/>
            <person name="Ishii T."/>
            <person name="Shirasu K."/>
            <person name="Hoshino A."/>
            <person name="Arita M."/>
        </authorList>
    </citation>
    <scope>NUCLEOTIDE SEQUENCE</scope>
    <source>
        <strain evidence="4">Hamamatsu line</strain>
    </source>
</reference>